<gene>
    <name evidence="2" type="ORF">L596_026524</name>
</gene>
<keyword evidence="1" id="KW-0812">Transmembrane</keyword>
<feature type="transmembrane region" description="Helical" evidence="1">
    <location>
        <begin position="118"/>
        <end position="138"/>
    </location>
</feature>
<organism evidence="2 3">
    <name type="scientific">Steinernema carpocapsae</name>
    <name type="common">Entomopathogenic nematode</name>
    <dbReference type="NCBI Taxonomy" id="34508"/>
    <lineage>
        <taxon>Eukaryota</taxon>
        <taxon>Metazoa</taxon>
        <taxon>Ecdysozoa</taxon>
        <taxon>Nematoda</taxon>
        <taxon>Chromadorea</taxon>
        <taxon>Rhabditida</taxon>
        <taxon>Tylenchina</taxon>
        <taxon>Panagrolaimomorpha</taxon>
        <taxon>Strongyloidoidea</taxon>
        <taxon>Steinernematidae</taxon>
        <taxon>Steinernema</taxon>
    </lineage>
</organism>
<protein>
    <recommendedName>
        <fullName evidence="4">7TM GPCR serpentine receptor class x (Srx) domain-containing protein</fullName>
    </recommendedName>
</protein>
<feature type="transmembrane region" description="Helical" evidence="1">
    <location>
        <begin position="239"/>
        <end position="263"/>
    </location>
</feature>
<reference evidence="2 3" key="1">
    <citation type="journal article" date="2015" name="Genome Biol.">
        <title>Comparative genomics of Steinernema reveals deeply conserved gene regulatory networks.</title>
        <authorList>
            <person name="Dillman A.R."/>
            <person name="Macchietto M."/>
            <person name="Porter C.F."/>
            <person name="Rogers A."/>
            <person name="Williams B."/>
            <person name="Antoshechkin I."/>
            <person name="Lee M.M."/>
            <person name="Goodwin Z."/>
            <person name="Lu X."/>
            <person name="Lewis E.E."/>
            <person name="Goodrich-Blair H."/>
            <person name="Stock S.P."/>
            <person name="Adams B.J."/>
            <person name="Sternberg P.W."/>
            <person name="Mortazavi A."/>
        </authorList>
    </citation>
    <scope>NUCLEOTIDE SEQUENCE [LARGE SCALE GENOMIC DNA]</scope>
    <source>
        <strain evidence="2 3">ALL</strain>
    </source>
</reference>
<feature type="transmembrane region" description="Helical" evidence="1">
    <location>
        <begin position="6"/>
        <end position="28"/>
    </location>
</feature>
<feature type="transmembrane region" description="Helical" evidence="1">
    <location>
        <begin position="203"/>
        <end position="227"/>
    </location>
</feature>
<dbReference type="SUPFAM" id="SSF81321">
    <property type="entry name" value="Family A G protein-coupled receptor-like"/>
    <property type="match status" value="1"/>
</dbReference>
<feature type="transmembrane region" description="Helical" evidence="1">
    <location>
        <begin position="73"/>
        <end position="97"/>
    </location>
</feature>
<name>A0A4U5M1P7_STECR</name>
<accession>A0A4U5M1P7</accession>
<keyword evidence="3" id="KW-1185">Reference proteome</keyword>
<proteinExistence type="predicted"/>
<evidence type="ECO:0000313" key="3">
    <source>
        <dbReference type="Proteomes" id="UP000298663"/>
    </source>
</evidence>
<dbReference type="Proteomes" id="UP000298663">
    <property type="component" value="Unassembled WGS sequence"/>
</dbReference>
<keyword evidence="1" id="KW-1133">Transmembrane helix</keyword>
<sequence>MELTRLLIGLPNVIIFSGPVHARLLYVFWTRPDFYKRQCYRIMTQMEILTCLLLPYYFFMGCSILLQHQLFGITINLANVAACITLCLNTMDLVLALNRVKVIFSLNYPSAFDHALQACVWLLGLGSVAIQFSPYAGFTFTDDILGAEPDMSLAWVDAYSIIINFTLASTVVIVVCYVAIVAKLVYEKLQTGYVGRNSYEKQILLNAVIRFLGDFLAQMCFKVTFLVEGWGGSPRLVQIFSQLADFLSMFNYTCVAPVLYMVLNRNIRAAVVNKKTTVNVIPASL</sequence>
<dbReference type="Gene3D" id="1.20.1070.10">
    <property type="entry name" value="Rhodopsin 7-helix transmembrane proteins"/>
    <property type="match status" value="1"/>
</dbReference>
<dbReference type="EMBL" id="AZBU02000010">
    <property type="protein sequence ID" value="TKR62590.1"/>
    <property type="molecule type" value="Genomic_DNA"/>
</dbReference>
<dbReference type="AlphaFoldDB" id="A0A4U5M1P7"/>
<comment type="caution">
    <text evidence="2">The sequence shown here is derived from an EMBL/GenBank/DDBJ whole genome shotgun (WGS) entry which is preliminary data.</text>
</comment>
<evidence type="ECO:0008006" key="4">
    <source>
        <dbReference type="Google" id="ProtNLM"/>
    </source>
</evidence>
<evidence type="ECO:0000313" key="2">
    <source>
        <dbReference type="EMBL" id="TKR62590.1"/>
    </source>
</evidence>
<keyword evidence="1" id="KW-0472">Membrane</keyword>
<feature type="transmembrane region" description="Helical" evidence="1">
    <location>
        <begin position="48"/>
        <end position="67"/>
    </location>
</feature>
<feature type="transmembrane region" description="Helical" evidence="1">
    <location>
        <begin position="158"/>
        <end position="182"/>
    </location>
</feature>
<evidence type="ECO:0000256" key="1">
    <source>
        <dbReference type="SAM" id="Phobius"/>
    </source>
</evidence>
<reference evidence="2 3" key="2">
    <citation type="journal article" date="2019" name="G3 (Bethesda)">
        <title>Hybrid Assembly of the Genome of the Entomopathogenic Nematode Steinernema carpocapsae Identifies the X-Chromosome.</title>
        <authorList>
            <person name="Serra L."/>
            <person name="Macchietto M."/>
            <person name="Macias-Munoz A."/>
            <person name="McGill C.J."/>
            <person name="Rodriguez I.M."/>
            <person name="Rodriguez B."/>
            <person name="Murad R."/>
            <person name="Mortazavi A."/>
        </authorList>
    </citation>
    <scope>NUCLEOTIDE SEQUENCE [LARGE SCALE GENOMIC DNA]</scope>
    <source>
        <strain evidence="2 3">ALL</strain>
    </source>
</reference>